<dbReference type="InterPro" id="IPR013083">
    <property type="entry name" value="Znf_RING/FYVE/PHD"/>
</dbReference>
<dbReference type="GO" id="GO:0016740">
    <property type="term" value="F:transferase activity"/>
    <property type="evidence" value="ECO:0007669"/>
    <property type="project" value="UniProtKB-KW"/>
</dbReference>
<dbReference type="CDD" id="cd16495">
    <property type="entry name" value="RING_CH-C4HC3_MARCH"/>
    <property type="match status" value="1"/>
</dbReference>
<evidence type="ECO:0000256" key="2">
    <source>
        <dbReference type="ARBA" id="ARBA00022679"/>
    </source>
</evidence>
<feature type="domain" description="RING-type" evidence="13">
    <location>
        <begin position="537"/>
        <end position="588"/>
    </location>
</feature>
<keyword evidence="9 12" id="KW-0472">Membrane</keyword>
<evidence type="ECO:0000259" key="13">
    <source>
        <dbReference type="PROSITE" id="PS50089"/>
    </source>
</evidence>
<dbReference type="Gene3D" id="3.30.40.10">
    <property type="entry name" value="Zinc/RING finger domain, C3HC4 (zinc finger)"/>
    <property type="match status" value="1"/>
</dbReference>
<name>G0TZR7_TRYVY</name>
<organism evidence="15">
    <name type="scientific">Trypanosoma vivax (strain Y486)</name>
    <dbReference type="NCBI Taxonomy" id="1055687"/>
    <lineage>
        <taxon>Eukaryota</taxon>
        <taxon>Discoba</taxon>
        <taxon>Euglenozoa</taxon>
        <taxon>Kinetoplastea</taxon>
        <taxon>Metakinetoplastina</taxon>
        <taxon>Trypanosomatida</taxon>
        <taxon>Trypanosomatidae</taxon>
        <taxon>Trypanosoma</taxon>
        <taxon>Duttonella</taxon>
    </lineage>
</organism>
<evidence type="ECO:0000256" key="6">
    <source>
        <dbReference type="ARBA" id="ARBA00022786"/>
    </source>
</evidence>
<proteinExistence type="predicted"/>
<dbReference type="Pfam" id="PF12906">
    <property type="entry name" value="RINGv"/>
    <property type="match status" value="1"/>
</dbReference>
<accession>G0TZR7</accession>
<evidence type="ECO:0000313" key="15">
    <source>
        <dbReference type="EMBL" id="CCC50095.1"/>
    </source>
</evidence>
<feature type="transmembrane region" description="Helical" evidence="12">
    <location>
        <begin position="706"/>
        <end position="727"/>
    </location>
</feature>
<feature type="transmembrane region" description="Helical" evidence="12">
    <location>
        <begin position="747"/>
        <end position="766"/>
    </location>
</feature>
<keyword evidence="6" id="KW-0833">Ubl conjugation pathway</keyword>
<sequence length="852" mass="95540">MRTAAQRQELTVLVHHLLPALVIVIPFFAVAEGSEHRWLVPVDFHGQRVLKNPPLATGLLKARVLSSDEDEQPENWGNAEKMTDVVGQDDGPLSNSFEFRRAVLSHARGGWQNGEYTFSANGTAFYLNVTRNSQHLLFFEAHADNEVEIVTQLMDRRHYPNEHFGRCENMFVALQLSEVAQTVMDSNRSAVDADRGIENRTDDQENNRDERRVTYNMDLIQSSGAFFWNAVATVMDSSAFCKLISTFMLRIPAEREPRSYSLIVTVRSHPPSYIDDGSVCTMRVFAKQSSEKSQRYMRILFALVVPLGILVVSAPFTFSRIYLLPLYITDIDVIAWMIYPVIMLRDAIASCIATVYRALRERYARRRERERQRELEKRLQRLMEEERCESGNGKASRENEGDMQEWNGAREGPVANKVDSSSPPQQELYTLVDGSQCQGMRCVEEKEQRQSSVGGWRPCEVTTMNNEVFAVDMSNSKQPLLNSGHQLFDTSGNSHVKQSASCVSLSPRVPVSDDNNVGGSANGGNIVLMEEEEERVCRICHDEDDEKLISPCECTGSVRWVHRSCLDKWRIESMDRNVENVNNCEICKKPFSVNISAGVLLWGAFLNISLILLLIAVGVGMFVLISYAMRLSIGEMTCRAPWHQVAYNTTFSFDGMILTLFTHLVLTALAAFAYALVYGRWHMRAETILYVLEHQMLPEFWTRGNVAKVVGMFFIGIIQGLSLGLLLKFLLYQTSYVAWSWEASPCVGAILYMSHIIVGTNIAILIKRRANRRRADADTDIAVELGTESQAPAADGTAGQGQLAASAQPAGIAESTPQSGETPAVRHGDAAEMQLYNVVEFNPQNHPRGTTT</sequence>
<evidence type="ECO:0000256" key="12">
    <source>
        <dbReference type="SAM" id="Phobius"/>
    </source>
</evidence>
<dbReference type="PROSITE" id="PS50089">
    <property type="entry name" value="ZF_RING_2"/>
    <property type="match status" value="1"/>
</dbReference>
<feature type="compositionally biased region" description="Basic and acidic residues" evidence="11">
    <location>
        <begin position="386"/>
        <end position="400"/>
    </location>
</feature>
<reference evidence="15" key="1">
    <citation type="journal article" date="2012" name="Proc. Natl. Acad. Sci. U.S.A.">
        <title>Antigenic diversity is generated by distinct evolutionary mechanisms in African trypanosome species.</title>
        <authorList>
            <person name="Jackson A.P."/>
            <person name="Berry A."/>
            <person name="Aslett M."/>
            <person name="Allison H.C."/>
            <person name="Burton P."/>
            <person name="Vavrova-Anderson J."/>
            <person name="Brown R."/>
            <person name="Browne H."/>
            <person name="Corton N."/>
            <person name="Hauser H."/>
            <person name="Gamble J."/>
            <person name="Gilderthorp R."/>
            <person name="Marcello L."/>
            <person name="McQuillan J."/>
            <person name="Otto T.D."/>
            <person name="Quail M.A."/>
            <person name="Sanders M.J."/>
            <person name="van Tonder A."/>
            <person name="Ginger M.L."/>
            <person name="Field M.C."/>
            <person name="Barry J.D."/>
            <person name="Hertz-Fowler C."/>
            <person name="Berriman M."/>
        </authorList>
    </citation>
    <scope>NUCLEOTIDE SEQUENCE</scope>
    <source>
        <strain evidence="15">Y486</strain>
    </source>
</reference>
<dbReference type="GO" id="GO:0008270">
    <property type="term" value="F:zinc ion binding"/>
    <property type="evidence" value="ECO:0007669"/>
    <property type="project" value="UniProtKB-KW"/>
</dbReference>
<keyword evidence="3 12" id="KW-0812">Transmembrane</keyword>
<evidence type="ECO:0000256" key="4">
    <source>
        <dbReference type="ARBA" id="ARBA00022723"/>
    </source>
</evidence>
<comment type="subcellular location">
    <subcellularLocation>
        <location evidence="1">Membrane</location>
        <topology evidence="1">Multi-pass membrane protein</topology>
    </subcellularLocation>
</comment>
<evidence type="ECO:0000256" key="9">
    <source>
        <dbReference type="ARBA" id="ARBA00023136"/>
    </source>
</evidence>
<feature type="transmembrane region" description="Helical" evidence="12">
    <location>
        <begin position="299"/>
        <end position="322"/>
    </location>
</feature>
<dbReference type="AlphaFoldDB" id="G0TZR7"/>
<dbReference type="InterPro" id="IPR001841">
    <property type="entry name" value="Znf_RING"/>
</dbReference>
<dbReference type="SMART" id="SM00744">
    <property type="entry name" value="RINGv"/>
    <property type="match status" value="1"/>
</dbReference>
<feature type="compositionally biased region" description="Basic and acidic residues" evidence="11">
    <location>
        <begin position="191"/>
        <end position="209"/>
    </location>
</feature>
<feature type="domain" description="RING-CH-type" evidence="14">
    <location>
        <begin position="529"/>
        <end position="594"/>
    </location>
</feature>
<dbReference type="PANTHER" id="PTHR46065">
    <property type="entry name" value="E3 UBIQUITIN-PROTEIN LIGASE MARCH 2/3 FAMILY MEMBER"/>
    <property type="match status" value="1"/>
</dbReference>
<dbReference type="FunFam" id="3.30.40.10:FF:000912">
    <property type="entry name" value="RING-variant_domain_containing_protein_-_putative"/>
    <property type="match status" value="1"/>
</dbReference>
<dbReference type="SUPFAM" id="SSF57850">
    <property type="entry name" value="RING/U-box"/>
    <property type="match status" value="1"/>
</dbReference>
<dbReference type="VEuPathDB" id="TriTrypDB:TvY486_0807020"/>
<dbReference type="PROSITE" id="PS51292">
    <property type="entry name" value="ZF_RING_CH"/>
    <property type="match status" value="1"/>
</dbReference>
<dbReference type="OMA" id="TCRAPWH"/>
<keyword evidence="4" id="KW-0479">Metal-binding</keyword>
<evidence type="ECO:0000256" key="10">
    <source>
        <dbReference type="PROSITE-ProRule" id="PRU00175"/>
    </source>
</evidence>
<feature type="transmembrane region" description="Helical" evidence="12">
    <location>
        <begin position="656"/>
        <end position="677"/>
    </location>
</feature>
<evidence type="ECO:0000259" key="14">
    <source>
        <dbReference type="PROSITE" id="PS51292"/>
    </source>
</evidence>
<dbReference type="GO" id="GO:0016020">
    <property type="term" value="C:membrane"/>
    <property type="evidence" value="ECO:0007669"/>
    <property type="project" value="UniProtKB-SubCell"/>
</dbReference>
<feature type="region of interest" description="Disordered" evidence="11">
    <location>
        <begin position="805"/>
        <end position="829"/>
    </location>
</feature>
<keyword evidence="8 12" id="KW-1133">Transmembrane helix</keyword>
<keyword evidence="5 10" id="KW-0863">Zinc-finger</keyword>
<feature type="transmembrane region" description="Helical" evidence="12">
    <location>
        <begin position="599"/>
        <end position="627"/>
    </location>
</feature>
<feature type="region of interest" description="Disordered" evidence="11">
    <location>
        <begin position="187"/>
        <end position="209"/>
    </location>
</feature>
<evidence type="ECO:0000256" key="5">
    <source>
        <dbReference type="ARBA" id="ARBA00022771"/>
    </source>
</evidence>
<feature type="region of interest" description="Disordered" evidence="11">
    <location>
        <begin position="386"/>
        <end position="406"/>
    </location>
</feature>
<evidence type="ECO:0000256" key="3">
    <source>
        <dbReference type="ARBA" id="ARBA00022692"/>
    </source>
</evidence>
<evidence type="ECO:0000256" key="11">
    <source>
        <dbReference type="SAM" id="MobiDB-lite"/>
    </source>
</evidence>
<evidence type="ECO:0000256" key="1">
    <source>
        <dbReference type="ARBA" id="ARBA00004141"/>
    </source>
</evidence>
<keyword evidence="2" id="KW-0808">Transferase</keyword>
<protein>
    <submittedName>
        <fullName evidence="15">Uncharacterized protein</fullName>
    </submittedName>
</protein>
<evidence type="ECO:0000256" key="8">
    <source>
        <dbReference type="ARBA" id="ARBA00022989"/>
    </source>
</evidence>
<feature type="transmembrane region" description="Helical" evidence="12">
    <location>
        <begin position="334"/>
        <end position="359"/>
    </location>
</feature>
<dbReference type="EMBL" id="HE573024">
    <property type="protein sequence ID" value="CCC50095.1"/>
    <property type="molecule type" value="Genomic_DNA"/>
</dbReference>
<gene>
    <name evidence="15" type="ORF">TVY486_0807020</name>
</gene>
<evidence type="ECO:0000256" key="7">
    <source>
        <dbReference type="ARBA" id="ARBA00022833"/>
    </source>
</evidence>
<keyword evidence="7" id="KW-0862">Zinc</keyword>
<dbReference type="PANTHER" id="PTHR46065:SF3">
    <property type="entry name" value="FI20425P1"/>
    <property type="match status" value="1"/>
</dbReference>
<dbReference type="InterPro" id="IPR011016">
    <property type="entry name" value="Znf_RING-CH"/>
</dbReference>